<dbReference type="Proteomes" id="UP000823775">
    <property type="component" value="Unassembled WGS sequence"/>
</dbReference>
<feature type="non-terminal residue" evidence="1">
    <location>
        <position position="1"/>
    </location>
</feature>
<sequence>AVKVPSNWDSKRRDFLMQIGAVSIPIHHTLPLCFAPNSLPIISSVKISDSLMLP</sequence>
<accession>A0ABS8S8G2</accession>
<comment type="caution">
    <text evidence="1">The sequence shown here is derived from an EMBL/GenBank/DDBJ whole genome shotgun (WGS) entry which is preliminary data.</text>
</comment>
<protein>
    <submittedName>
        <fullName evidence="1">Uncharacterized protein</fullName>
    </submittedName>
</protein>
<name>A0ABS8S8G2_DATST</name>
<dbReference type="EMBL" id="JACEIK010000328">
    <property type="protein sequence ID" value="MCD7455114.1"/>
    <property type="molecule type" value="Genomic_DNA"/>
</dbReference>
<evidence type="ECO:0000313" key="2">
    <source>
        <dbReference type="Proteomes" id="UP000823775"/>
    </source>
</evidence>
<keyword evidence="2" id="KW-1185">Reference proteome</keyword>
<gene>
    <name evidence="1" type="ORF">HAX54_027018</name>
</gene>
<reference evidence="1 2" key="1">
    <citation type="journal article" date="2021" name="BMC Genomics">
        <title>Datura genome reveals duplications of psychoactive alkaloid biosynthetic genes and high mutation rate following tissue culture.</title>
        <authorList>
            <person name="Rajewski A."/>
            <person name="Carter-House D."/>
            <person name="Stajich J."/>
            <person name="Litt A."/>
        </authorList>
    </citation>
    <scope>NUCLEOTIDE SEQUENCE [LARGE SCALE GENOMIC DNA]</scope>
    <source>
        <strain evidence="1">AR-01</strain>
    </source>
</reference>
<proteinExistence type="predicted"/>
<evidence type="ECO:0000313" key="1">
    <source>
        <dbReference type="EMBL" id="MCD7455114.1"/>
    </source>
</evidence>
<organism evidence="1 2">
    <name type="scientific">Datura stramonium</name>
    <name type="common">Jimsonweed</name>
    <name type="synonym">Common thornapple</name>
    <dbReference type="NCBI Taxonomy" id="4076"/>
    <lineage>
        <taxon>Eukaryota</taxon>
        <taxon>Viridiplantae</taxon>
        <taxon>Streptophyta</taxon>
        <taxon>Embryophyta</taxon>
        <taxon>Tracheophyta</taxon>
        <taxon>Spermatophyta</taxon>
        <taxon>Magnoliopsida</taxon>
        <taxon>eudicotyledons</taxon>
        <taxon>Gunneridae</taxon>
        <taxon>Pentapetalae</taxon>
        <taxon>asterids</taxon>
        <taxon>lamiids</taxon>
        <taxon>Solanales</taxon>
        <taxon>Solanaceae</taxon>
        <taxon>Solanoideae</taxon>
        <taxon>Datureae</taxon>
        <taxon>Datura</taxon>
    </lineage>
</organism>